<feature type="region of interest" description="Disordered" evidence="1">
    <location>
        <begin position="102"/>
        <end position="125"/>
    </location>
</feature>
<organism evidence="3">
    <name type="scientific">uncultured Caudovirales phage</name>
    <dbReference type="NCBI Taxonomy" id="2100421"/>
    <lineage>
        <taxon>Viruses</taxon>
        <taxon>Duplodnaviria</taxon>
        <taxon>Heunggongvirae</taxon>
        <taxon>Uroviricota</taxon>
        <taxon>Caudoviricetes</taxon>
        <taxon>Peduoviridae</taxon>
        <taxon>Maltschvirus</taxon>
        <taxon>Maltschvirus maltsch</taxon>
    </lineage>
</organism>
<sequence>MTVKKPEPVEDKPMGIYLSLNSSLSVANWIAPTDVAAITLARRIALALDTAFDMGDLKEATPLAAKYIQVLQQLHLTVETRTAGKQGEENDGTNHVGNYLRLLETKDRKPKPKPAQRRASGGATS</sequence>
<dbReference type="Pfam" id="PF23931">
    <property type="entry name" value="Terminase_6"/>
    <property type="match status" value="1"/>
</dbReference>
<protein>
    <recommendedName>
        <fullName evidence="2">Terminase small subunit actinomycetes phage-type domain-containing protein</fullName>
    </recommendedName>
</protein>
<proteinExistence type="predicted"/>
<dbReference type="InterPro" id="IPR057630">
    <property type="entry name" value="Terminase_6"/>
</dbReference>
<dbReference type="EMBL" id="LR796456">
    <property type="protein sequence ID" value="CAB4145452.1"/>
    <property type="molecule type" value="Genomic_DNA"/>
</dbReference>
<feature type="domain" description="Terminase small subunit actinomycetes phage-type" evidence="2">
    <location>
        <begin position="20"/>
        <end position="94"/>
    </location>
</feature>
<gene>
    <name evidence="3" type="ORF">UFOVP482_6</name>
</gene>
<accession>A0A6J5MGN2</accession>
<reference evidence="3" key="1">
    <citation type="submission" date="2020-04" db="EMBL/GenBank/DDBJ databases">
        <authorList>
            <person name="Chiriac C."/>
            <person name="Salcher M."/>
            <person name="Ghai R."/>
            <person name="Kavagutti S V."/>
        </authorList>
    </citation>
    <scope>NUCLEOTIDE SEQUENCE</scope>
</reference>
<evidence type="ECO:0000313" key="3">
    <source>
        <dbReference type="EMBL" id="CAB4145452.1"/>
    </source>
</evidence>
<name>A0A6J5MGN2_9CAUD</name>
<evidence type="ECO:0000256" key="1">
    <source>
        <dbReference type="SAM" id="MobiDB-lite"/>
    </source>
</evidence>
<evidence type="ECO:0000259" key="2">
    <source>
        <dbReference type="Pfam" id="PF23931"/>
    </source>
</evidence>